<dbReference type="AlphaFoldDB" id="A0ABD5X677"/>
<dbReference type="PANTHER" id="PTHR43788:SF8">
    <property type="entry name" value="DNA-BINDING PROTEIN SMUBP-2"/>
    <property type="match status" value="1"/>
</dbReference>
<dbReference type="Pfam" id="PF13086">
    <property type="entry name" value="AAA_11"/>
    <property type="match status" value="2"/>
</dbReference>
<dbReference type="InterPro" id="IPR027417">
    <property type="entry name" value="P-loop_NTPase"/>
</dbReference>
<proteinExistence type="inferred from homology"/>
<dbReference type="SMART" id="SM00382">
    <property type="entry name" value="AAA"/>
    <property type="match status" value="1"/>
</dbReference>
<gene>
    <name evidence="7" type="ORF">ACFQJ7_11495</name>
</gene>
<keyword evidence="2" id="KW-0547">Nucleotide-binding</keyword>
<keyword evidence="3" id="KW-0378">Hydrolase</keyword>
<evidence type="ECO:0000256" key="3">
    <source>
        <dbReference type="ARBA" id="ARBA00022801"/>
    </source>
</evidence>
<evidence type="ECO:0000313" key="7">
    <source>
        <dbReference type="EMBL" id="MFC7126650.1"/>
    </source>
</evidence>
<keyword evidence="5" id="KW-0067">ATP-binding</keyword>
<dbReference type="GO" id="GO:0016787">
    <property type="term" value="F:hydrolase activity"/>
    <property type="evidence" value="ECO:0007669"/>
    <property type="project" value="UniProtKB-KW"/>
</dbReference>
<name>A0ABD5X677_9EURY</name>
<feature type="domain" description="AAA+ ATPase" evidence="6">
    <location>
        <begin position="351"/>
        <end position="504"/>
    </location>
</feature>
<evidence type="ECO:0000256" key="4">
    <source>
        <dbReference type="ARBA" id="ARBA00022806"/>
    </source>
</evidence>
<organism evidence="7 8">
    <name type="scientific">Halovenus rubra</name>
    <dbReference type="NCBI Taxonomy" id="869890"/>
    <lineage>
        <taxon>Archaea</taxon>
        <taxon>Methanobacteriati</taxon>
        <taxon>Methanobacteriota</taxon>
        <taxon>Stenosarchaea group</taxon>
        <taxon>Halobacteria</taxon>
        <taxon>Halobacteriales</taxon>
        <taxon>Haloarculaceae</taxon>
        <taxon>Halovenus</taxon>
    </lineage>
</organism>
<evidence type="ECO:0000256" key="5">
    <source>
        <dbReference type="ARBA" id="ARBA00022840"/>
    </source>
</evidence>
<evidence type="ECO:0000256" key="1">
    <source>
        <dbReference type="ARBA" id="ARBA00007913"/>
    </source>
</evidence>
<dbReference type="RefSeq" id="WP_267638741.1">
    <property type="nucleotide sequence ID" value="NZ_JAODIY010000036.1"/>
</dbReference>
<comment type="caution">
    <text evidence="7">The sequence shown here is derived from an EMBL/GenBank/DDBJ whole genome shotgun (WGS) entry which is preliminary data.</text>
</comment>
<dbReference type="Gene3D" id="3.40.50.300">
    <property type="entry name" value="P-loop containing nucleotide triphosphate hydrolases"/>
    <property type="match status" value="2"/>
</dbReference>
<dbReference type="EMBL" id="JBHSZQ010000029">
    <property type="protein sequence ID" value="MFC7126650.1"/>
    <property type="molecule type" value="Genomic_DNA"/>
</dbReference>
<dbReference type="InterPro" id="IPR003593">
    <property type="entry name" value="AAA+_ATPase"/>
</dbReference>
<keyword evidence="4" id="KW-0347">Helicase</keyword>
<dbReference type="CDD" id="cd18808">
    <property type="entry name" value="SF1_C_Upf1"/>
    <property type="match status" value="1"/>
</dbReference>
<comment type="similarity">
    <text evidence="1">Belongs to the DNA2/NAM7 helicase family.</text>
</comment>
<dbReference type="InterPro" id="IPR050534">
    <property type="entry name" value="Coronavir_polyprotein_1ab"/>
</dbReference>
<dbReference type="InterPro" id="IPR041677">
    <property type="entry name" value="DNA2/NAM7_AAA_11"/>
</dbReference>
<protein>
    <submittedName>
        <fullName evidence="7">AAA domain-containing protein</fullName>
    </submittedName>
</protein>
<dbReference type="InterPro" id="IPR047187">
    <property type="entry name" value="SF1_C_Upf1"/>
</dbReference>
<accession>A0ABD5X677</accession>
<evidence type="ECO:0000256" key="2">
    <source>
        <dbReference type="ARBA" id="ARBA00022741"/>
    </source>
</evidence>
<dbReference type="Pfam" id="PF13087">
    <property type="entry name" value="AAA_12"/>
    <property type="match status" value="1"/>
</dbReference>
<dbReference type="GO" id="GO:0004386">
    <property type="term" value="F:helicase activity"/>
    <property type="evidence" value="ECO:0007669"/>
    <property type="project" value="UniProtKB-KW"/>
</dbReference>
<dbReference type="SUPFAM" id="SSF52540">
    <property type="entry name" value="P-loop containing nucleoside triphosphate hydrolases"/>
    <property type="match status" value="1"/>
</dbReference>
<dbReference type="InterPro" id="IPR041679">
    <property type="entry name" value="DNA2/NAM7-like_C"/>
</dbReference>
<dbReference type="Proteomes" id="UP001596414">
    <property type="component" value="Unassembled WGS sequence"/>
</dbReference>
<evidence type="ECO:0000313" key="8">
    <source>
        <dbReference type="Proteomes" id="UP001596414"/>
    </source>
</evidence>
<reference evidence="7 8" key="1">
    <citation type="journal article" date="2014" name="Int. J. Syst. Evol. Microbiol.">
        <title>Complete genome sequence of Corynebacterium casei LMG S-19264T (=DSM 44701T), isolated from a smear-ripened cheese.</title>
        <authorList>
            <consortium name="US DOE Joint Genome Institute (JGI-PGF)"/>
            <person name="Walter F."/>
            <person name="Albersmeier A."/>
            <person name="Kalinowski J."/>
            <person name="Ruckert C."/>
        </authorList>
    </citation>
    <scope>NUCLEOTIDE SEQUENCE [LARGE SCALE GENOMIC DNA]</scope>
    <source>
        <strain evidence="7 8">CGMCC 4.7215</strain>
    </source>
</reference>
<dbReference type="PANTHER" id="PTHR43788">
    <property type="entry name" value="DNA2/NAM7 HELICASE FAMILY MEMBER"/>
    <property type="match status" value="1"/>
</dbReference>
<evidence type="ECO:0000259" key="6">
    <source>
        <dbReference type="SMART" id="SM00382"/>
    </source>
</evidence>
<dbReference type="GO" id="GO:0005524">
    <property type="term" value="F:ATP binding"/>
    <property type="evidence" value="ECO:0007669"/>
    <property type="project" value="UniProtKB-KW"/>
</dbReference>
<sequence>MSLLFEHAVDQFSLDSGSLFSADTADLAKGGNDIPVRPIAEFASHYDSLTHPTRDWICIPIHSEDSAVPTDQYVAYTDHDVRGQIFLVEREGEHEPISADTFGQTELANRIRFWHSDYLPESNPPGYDAPINDHEQPRNPVESGELLEQFRAYVADERSATRDANIARGQTYSARVRYEQGESAIPSLVCLGEENGEYQFRVELDEELADQRDDNWSYFVESEFGIYQKNEILIHAGHSEAPADFPVSGEIEKIRGLNLWLSIDWGSVDNSAAVGSYLRGDREFGLSELLNPVPFDREIEAIENLKGDSFHAILLGEQPLTFSHEAAARSEPFDTELNQEQQLAAEYALLADDLFCIHGPPGTGKTRTLLEIIRRAVDAGEDVLVCADSNQALDNLVAGSSVPGDPDIQSLHAHSQHGDEEFVLDRLNASRSRNAVVRAQYADVPNRADVVAATNSSAATLARTFDLVVLDEATQSTCTASCIPLTRANRAVLAGDHQQLPPFSATEEPPESSYGLSLFEHLYADGGVYEDVGLQLKTQYRMHRDIAYFSNREFYDRSLRNGEIVESLPERPAIEGYNIGGSVNVVDHSRANKTEARLVVHLAQQILTEVPPDEIGIITPYAAHGRLLRNLLSDYIDSADQLTVDTIDSFQGSEKDAIIISLVRSNAEGNIGFLGRPSDGPRRLNVALTRAKRYCAVVGDFHTLKYDTENKCTDLYQDFADYFSTTGRLNYVDPQFIPVEFPDQ</sequence>